<proteinExistence type="predicted"/>
<dbReference type="OrthoDB" id="4568405at2"/>
<comment type="caution">
    <text evidence="2">The sequence shown here is derived from an EMBL/GenBank/DDBJ whole genome shotgun (WGS) entry which is preliminary data.</text>
</comment>
<reference evidence="2 3" key="1">
    <citation type="submission" date="2019-09" db="EMBL/GenBank/DDBJ databases">
        <title>Phylogeny of genus Pseudoclavibacter and closely related genus.</title>
        <authorList>
            <person name="Li Y."/>
        </authorList>
    </citation>
    <scope>NUCLEOTIDE SEQUENCE [LARGE SCALE GENOMIC DNA]</scope>
    <source>
        <strain evidence="2 3">THG-MD12</strain>
    </source>
</reference>
<protein>
    <submittedName>
        <fullName evidence="2">GlsB/YeaQ/YmgE family stress response membrane protein</fullName>
    </submittedName>
</protein>
<evidence type="ECO:0000313" key="2">
    <source>
        <dbReference type="EMBL" id="KAB1639424.1"/>
    </source>
</evidence>
<accession>A0A7J5B5R2</accession>
<feature type="transmembrane region" description="Helical" evidence="1">
    <location>
        <begin position="33"/>
        <end position="52"/>
    </location>
</feature>
<keyword evidence="3" id="KW-1185">Reference proteome</keyword>
<gene>
    <name evidence="2" type="ORF">F8O03_03560</name>
</gene>
<dbReference type="EMBL" id="WBJX01000001">
    <property type="protein sequence ID" value="KAB1639424.1"/>
    <property type="molecule type" value="Genomic_DNA"/>
</dbReference>
<dbReference type="Proteomes" id="UP000490386">
    <property type="component" value="Unassembled WGS sequence"/>
</dbReference>
<evidence type="ECO:0000313" key="3">
    <source>
        <dbReference type="Proteomes" id="UP000490386"/>
    </source>
</evidence>
<name>A0A7J5B5R2_9MICO</name>
<organism evidence="2 3">
    <name type="scientific">Pseudoclavibacter terrae</name>
    <dbReference type="NCBI Taxonomy" id="1530195"/>
    <lineage>
        <taxon>Bacteria</taxon>
        <taxon>Bacillati</taxon>
        <taxon>Actinomycetota</taxon>
        <taxon>Actinomycetes</taxon>
        <taxon>Micrococcales</taxon>
        <taxon>Microbacteriaceae</taxon>
        <taxon>Pseudoclavibacter</taxon>
    </lineage>
</organism>
<dbReference type="RefSeq" id="WP_151422413.1">
    <property type="nucleotide sequence ID" value="NZ_CANKVH010000007.1"/>
</dbReference>
<feature type="transmembrane region" description="Helical" evidence="1">
    <location>
        <begin position="64"/>
        <end position="86"/>
    </location>
</feature>
<sequence>MSYFAFLAIGLLAGVVAKRFLPTRRRDDWIAPLFVGALGALFGGWLGSVLFWSSTSDPFSLPNWTSAIVGAVAALAVFLVVVRLTAPRND</sequence>
<keyword evidence="1" id="KW-0472">Membrane</keyword>
<dbReference type="AlphaFoldDB" id="A0A7J5B5R2"/>
<evidence type="ECO:0000256" key="1">
    <source>
        <dbReference type="SAM" id="Phobius"/>
    </source>
</evidence>
<keyword evidence="1" id="KW-1133">Transmembrane helix</keyword>
<keyword evidence="1" id="KW-0812">Transmembrane</keyword>